<keyword evidence="5" id="KW-1185">Reference proteome</keyword>
<evidence type="ECO:0000313" key="4">
    <source>
        <dbReference type="EMBL" id="MBD2704931.1"/>
    </source>
</evidence>
<feature type="transmembrane region" description="Helical" evidence="2">
    <location>
        <begin position="59"/>
        <end position="81"/>
    </location>
</feature>
<gene>
    <name evidence="4" type="ORF">IC229_30145</name>
</gene>
<feature type="region of interest" description="Disordered" evidence="1">
    <location>
        <begin position="1"/>
        <end position="25"/>
    </location>
</feature>
<dbReference type="AlphaFoldDB" id="A0A927G9S8"/>
<reference evidence="4" key="1">
    <citation type="submission" date="2020-09" db="EMBL/GenBank/DDBJ databases">
        <authorList>
            <person name="Kim M.K."/>
        </authorList>
    </citation>
    <scope>NUCLEOTIDE SEQUENCE</scope>
    <source>
        <strain evidence="4">BT702</strain>
    </source>
</reference>
<evidence type="ECO:0000256" key="1">
    <source>
        <dbReference type="SAM" id="MobiDB-lite"/>
    </source>
</evidence>
<protein>
    <submittedName>
        <fullName evidence="4">Fatty acid desaturase</fullName>
    </submittedName>
</protein>
<name>A0A927G9S8_9BACT</name>
<organism evidence="4 5">
    <name type="scientific">Spirosoma profusum</name>
    <dbReference type="NCBI Taxonomy" id="2771354"/>
    <lineage>
        <taxon>Bacteria</taxon>
        <taxon>Pseudomonadati</taxon>
        <taxon>Bacteroidota</taxon>
        <taxon>Cytophagia</taxon>
        <taxon>Cytophagales</taxon>
        <taxon>Cytophagaceae</taxon>
        <taxon>Spirosoma</taxon>
    </lineage>
</organism>
<dbReference type="RefSeq" id="WP_190891894.1">
    <property type="nucleotide sequence ID" value="NZ_JACWZY010000040.1"/>
</dbReference>
<keyword evidence="2" id="KW-0472">Membrane</keyword>
<comment type="caution">
    <text evidence="4">The sequence shown here is derived from an EMBL/GenBank/DDBJ whole genome shotgun (WGS) entry which is preliminary data.</text>
</comment>
<dbReference type="Pfam" id="PF00487">
    <property type="entry name" value="FA_desaturase"/>
    <property type="match status" value="1"/>
</dbReference>
<dbReference type="Proteomes" id="UP000598820">
    <property type="component" value="Unassembled WGS sequence"/>
</dbReference>
<feature type="transmembrane region" description="Helical" evidence="2">
    <location>
        <begin position="214"/>
        <end position="241"/>
    </location>
</feature>
<keyword evidence="2" id="KW-0812">Transmembrane</keyword>
<evidence type="ECO:0000259" key="3">
    <source>
        <dbReference type="Pfam" id="PF00487"/>
    </source>
</evidence>
<dbReference type="GO" id="GO:0006629">
    <property type="term" value="P:lipid metabolic process"/>
    <property type="evidence" value="ECO:0007669"/>
    <property type="project" value="InterPro"/>
</dbReference>
<feature type="domain" description="Fatty acid desaturase" evidence="3">
    <location>
        <begin position="87"/>
        <end position="325"/>
    </location>
</feature>
<evidence type="ECO:0000313" key="5">
    <source>
        <dbReference type="Proteomes" id="UP000598820"/>
    </source>
</evidence>
<sequence length="353" mass="39923">MKTTTKKNRVSPEGTQRLPDNHSQTRSIEVATEVRKWKLQVSDNGLTAAFKELEKPNTVVSLFWIARNLLLLVICAGLFYWNPLTSLLTAPFTARAIRALGNQVHDASHRNIFDLRSGIRNWNNVIGEWLLGPVMLYDFNSYIKGHMKHHGGLATLGLDPDILCYPVHINDDDSILIAFWKVYKPLLLDKQIWMKSLFGDLGGMSKAALLRTTIFWAGLGGTIAFLFGPTAIVSVVLYYFLNRASFYHAVKCFAELSDHPHRDEPNLKAPITMAAYTRTLPTTWVSWFLYPENDGWHLLHHVNPGVPMPNLGRVHNLMLQISEYQAAASKYDSFFTGPKSLIKDLIGRYPSTL</sequence>
<keyword evidence="2" id="KW-1133">Transmembrane helix</keyword>
<evidence type="ECO:0000256" key="2">
    <source>
        <dbReference type="SAM" id="Phobius"/>
    </source>
</evidence>
<dbReference type="EMBL" id="JACWZY010000040">
    <property type="protein sequence ID" value="MBD2704931.1"/>
    <property type="molecule type" value="Genomic_DNA"/>
</dbReference>
<dbReference type="InterPro" id="IPR005804">
    <property type="entry name" value="FA_desaturase_dom"/>
</dbReference>
<accession>A0A927G9S8</accession>
<proteinExistence type="predicted"/>